<reference evidence="1" key="1">
    <citation type="submission" date="2022-06" db="EMBL/GenBank/DDBJ databases">
        <title>Lutimaribacter sp. EGI FJ00013, a novel bacterium isolated from a salt lake sediment enrichment.</title>
        <authorList>
            <person name="Gao L."/>
            <person name="Fang B.-Z."/>
            <person name="Li W.-J."/>
        </authorList>
    </citation>
    <scope>NUCLEOTIDE SEQUENCE</scope>
    <source>
        <strain evidence="1">EGI FJ00013</strain>
    </source>
</reference>
<gene>
    <name evidence="1" type="ORF">M8744_05600</name>
</gene>
<evidence type="ECO:0000313" key="1">
    <source>
        <dbReference type="EMBL" id="MCM2561614.1"/>
    </source>
</evidence>
<sequence length="152" mass="17704">MADPVADILDPGETLRATFRPSFRIYLQRELFVVVLTAVAFAPLVLYLDEPRAWVILPLVMLVDLFVFDNLGDWRRNRTLNWVLTDKRLLQVDTQDPLGLRALPIAEIARLRRLMWWRLFVVGEEREIIEIAYVRGLPALRHDLARLREGTA</sequence>
<protein>
    <submittedName>
        <fullName evidence="1">Uncharacterized protein</fullName>
    </submittedName>
</protein>
<dbReference type="EMBL" id="JAMQGO010000002">
    <property type="protein sequence ID" value="MCM2561614.1"/>
    <property type="molecule type" value="Genomic_DNA"/>
</dbReference>
<comment type="caution">
    <text evidence="1">The sequence shown here is derived from an EMBL/GenBank/DDBJ whole genome shotgun (WGS) entry which is preliminary data.</text>
</comment>
<keyword evidence="2" id="KW-1185">Reference proteome</keyword>
<organism evidence="1 2">
    <name type="scientific">Lutimaribacter degradans</name>
    <dbReference type="NCBI Taxonomy" id="2945989"/>
    <lineage>
        <taxon>Bacteria</taxon>
        <taxon>Pseudomonadati</taxon>
        <taxon>Pseudomonadota</taxon>
        <taxon>Alphaproteobacteria</taxon>
        <taxon>Rhodobacterales</taxon>
        <taxon>Roseobacteraceae</taxon>
        <taxon>Lutimaribacter</taxon>
    </lineage>
</organism>
<proteinExistence type="predicted"/>
<dbReference type="Proteomes" id="UP001203036">
    <property type="component" value="Unassembled WGS sequence"/>
</dbReference>
<name>A0ACC5ZW46_9RHOB</name>
<evidence type="ECO:0000313" key="2">
    <source>
        <dbReference type="Proteomes" id="UP001203036"/>
    </source>
</evidence>
<accession>A0ACC5ZW46</accession>